<dbReference type="Proteomes" id="UP000050277">
    <property type="component" value="Unassembled WGS sequence"/>
</dbReference>
<keyword evidence="2" id="KW-1185">Reference proteome</keyword>
<dbReference type="RefSeq" id="WP_054537034.1">
    <property type="nucleotide sequence ID" value="NZ_LGKP01000040.1"/>
</dbReference>
<organism evidence="1 2">
    <name type="scientific">Herpetosiphon geysericola</name>
    <dbReference type="NCBI Taxonomy" id="70996"/>
    <lineage>
        <taxon>Bacteria</taxon>
        <taxon>Bacillati</taxon>
        <taxon>Chloroflexota</taxon>
        <taxon>Chloroflexia</taxon>
        <taxon>Herpetosiphonales</taxon>
        <taxon>Herpetosiphonaceae</taxon>
        <taxon>Herpetosiphon</taxon>
    </lineage>
</organism>
<reference evidence="1 2" key="1">
    <citation type="submission" date="2015-07" db="EMBL/GenBank/DDBJ databases">
        <title>Whole genome sequence of Herpetosiphon geysericola DSM 7119.</title>
        <authorList>
            <person name="Hemp J."/>
            <person name="Ward L.M."/>
            <person name="Pace L.A."/>
            <person name="Fischer W.W."/>
        </authorList>
    </citation>
    <scope>NUCLEOTIDE SEQUENCE [LARGE SCALE GENOMIC DNA]</scope>
    <source>
        <strain evidence="1 2">DSM 7119</strain>
    </source>
</reference>
<evidence type="ECO:0008006" key="3">
    <source>
        <dbReference type="Google" id="ProtNLM"/>
    </source>
</evidence>
<dbReference type="Gene3D" id="1.10.620.20">
    <property type="entry name" value="Ribonucleotide Reductase, subunit A"/>
    <property type="match status" value="1"/>
</dbReference>
<comment type="caution">
    <text evidence="1">The sequence shown here is derived from an EMBL/GenBank/DDBJ whole genome shotgun (WGS) entry which is preliminary data.</text>
</comment>
<dbReference type="OrthoDB" id="9810404at2"/>
<dbReference type="InterPro" id="IPR012348">
    <property type="entry name" value="RNR-like"/>
</dbReference>
<sequence>MLHEQQTPITPIVINGPWTREARERAIAEEVKLAYIEYFRKAVKTRNWLPWDDLPLREMEQYGHLLSEDTVTLVESFLGVEDYVGDYVEDTINIVHGKRERRNIQLQWGAEESKHAEAWELVLLHSGRRTKEQLESYRDKVAEHRWTMYENHPGFDTPLGVAAYAMVQERATYFNYEELRKRIRSEYGLPEHSTEEERKRGKQIGAAAAFKIVGVDEIAHHGMFLRVIDIYKRYLPYETLDMVFRVLNGFNMPALHILPNAEELKASLERTKLYTPLKHGRFVANPVLDAMGFNNKRALERAVQHAKLLPTGLGPEHVAIGRDGEFVISMQPDAEVEAA</sequence>
<proteinExistence type="predicted"/>
<dbReference type="STRING" id="70996.SE18_24130"/>
<gene>
    <name evidence="1" type="ORF">SE18_24130</name>
</gene>
<dbReference type="SUPFAM" id="SSF47240">
    <property type="entry name" value="Ferritin-like"/>
    <property type="match status" value="1"/>
</dbReference>
<accession>A0A0P6XUC8</accession>
<evidence type="ECO:0000313" key="1">
    <source>
        <dbReference type="EMBL" id="KPL80161.1"/>
    </source>
</evidence>
<dbReference type="AlphaFoldDB" id="A0A0P6XUC8"/>
<protein>
    <recommendedName>
        <fullName evidence="3">Fatty acid desaturase</fullName>
    </recommendedName>
</protein>
<dbReference type="GO" id="GO:0016491">
    <property type="term" value="F:oxidoreductase activity"/>
    <property type="evidence" value="ECO:0007669"/>
    <property type="project" value="InterPro"/>
</dbReference>
<evidence type="ECO:0000313" key="2">
    <source>
        <dbReference type="Proteomes" id="UP000050277"/>
    </source>
</evidence>
<dbReference type="EMBL" id="LGKP01000040">
    <property type="protein sequence ID" value="KPL80161.1"/>
    <property type="molecule type" value="Genomic_DNA"/>
</dbReference>
<name>A0A0P6XUC8_9CHLR</name>
<dbReference type="InterPro" id="IPR009078">
    <property type="entry name" value="Ferritin-like_SF"/>
</dbReference>